<feature type="transmembrane region" description="Helical" evidence="4">
    <location>
        <begin position="362"/>
        <end position="384"/>
    </location>
</feature>
<dbReference type="EMBL" id="CP134185">
    <property type="protein sequence ID" value="WPA97869.1"/>
    <property type="molecule type" value="Genomic_DNA"/>
</dbReference>
<evidence type="ECO:0000256" key="1">
    <source>
        <dbReference type="ARBA" id="ARBA00004141"/>
    </source>
</evidence>
<dbReference type="AlphaFoldDB" id="A0A2G5HZV6"/>
<evidence type="ECO:0000313" key="7">
    <source>
        <dbReference type="EMBL" id="WPA97869.1"/>
    </source>
</evidence>
<dbReference type="PANTHER" id="PTHR11360:SF252">
    <property type="entry name" value="MAJOR FACILITATOR SUPERFAMILY (MFS) PROFILE DOMAIN-CONTAINING PROTEIN-RELATED"/>
    <property type="match status" value="1"/>
</dbReference>
<dbReference type="Gene3D" id="1.20.1250.20">
    <property type="entry name" value="MFS general substrate transporter like domains"/>
    <property type="match status" value="2"/>
</dbReference>
<feature type="transmembrane region" description="Helical" evidence="4">
    <location>
        <begin position="99"/>
        <end position="118"/>
    </location>
</feature>
<dbReference type="InterPro" id="IPR011701">
    <property type="entry name" value="MFS"/>
</dbReference>
<feature type="transmembrane region" description="Helical" evidence="4">
    <location>
        <begin position="301"/>
        <end position="319"/>
    </location>
</feature>
<dbReference type="InterPro" id="IPR020846">
    <property type="entry name" value="MFS_dom"/>
</dbReference>
<reference evidence="7 9" key="2">
    <citation type="submission" date="2023-09" db="EMBL/GenBank/DDBJ databases">
        <title>Complete-Gapless Cercospora beticola genome.</title>
        <authorList>
            <person name="Wyatt N.A."/>
            <person name="Spanner R.E."/>
            <person name="Bolton M.D."/>
        </authorList>
    </citation>
    <scope>NUCLEOTIDE SEQUENCE [LARGE SCALE GENOMIC DNA]</scope>
    <source>
        <strain evidence="7">Cb09-40</strain>
    </source>
</reference>
<dbReference type="Proteomes" id="UP001302367">
    <property type="component" value="Chromosome 2"/>
</dbReference>
<protein>
    <submittedName>
        <fullName evidence="6">Riboflavin transporter MCH5</fullName>
    </submittedName>
</protein>
<evidence type="ECO:0000259" key="5">
    <source>
        <dbReference type="PROSITE" id="PS50850"/>
    </source>
</evidence>
<evidence type="ECO:0000313" key="6">
    <source>
        <dbReference type="EMBL" id="PIA98074.1"/>
    </source>
</evidence>
<dbReference type="Proteomes" id="UP000230605">
    <property type="component" value="Chromosome 2"/>
</dbReference>
<comment type="subcellular location">
    <subcellularLocation>
        <location evidence="1">Membrane</location>
        <topology evidence="1">Multi-pass membrane protein</topology>
    </subcellularLocation>
</comment>
<feature type="transmembrane region" description="Helical" evidence="4">
    <location>
        <begin position="124"/>
        <end position="154"/>
    </location>
</feature>
<reference evidence="6 8" key="1">
    <citation type="submission" date="2015-10" db="EMBL/GenBank/DDBJ databases">
        <title>The cercosporin biosynthetic gene cluster was horizontally transferred to several fungal lineages and shown to be expanded in Cercospora beticola based on microsynteny with recipient genomes.</title>
        <authorList>
            <person name="De Jonge R."/>
            <person name="Ebert M.K."/>
            <person name="Suttle J.C."/>
            <person name="Jurick Ii W.M."/>
            <person name="Secor G.A."/>
            <person name="Thomma B.P."/>
            <person name="Van De Peer Y."/>
            <person name="Bolton M.D."/>
        </authorList>
    </citation>
    <scope>NUCLEOTIDE SEQUENCE [LARGE SCALE GENOMIC DNA]</scope>
    <source>
        <strain evidence="6 8">09-40</strain>
    </source>
</reference>
<name>A0A2G5HZV6_CERBT</name>
<feature type="domain" description="Major facilitator superfamily (MFS) profile" evidence="5">
    <location>
        <begin position="32"/>
        <end position="423"/>
    </location>
</feature>
<sequence length="429" mass="46036">MPKSRKAPRPTTNSSLGESPEPQAQPEGGLLAWTAIFAGWLLFAISWGPSLGYGVFQEFYQTTYLPNFSSSSIAWIGAIQAFFLLASGSLLGPLFDRGYFVPIMIAGCFLLVLGQMMLSLATQFYQIFLAQGVCIGIGSGVVYVPCTSMVANLFSKHRAKAMSMMLTGVSTGGVIYPVIFRSLQPRVGFPWTVRIMGFISLAISFIALPIFWRLPKKISKPRALFEGHAFKEPAFMCFSVSGFFNFLAYWIPLFYVPTFAQAATGASTDLSYYMISVVNAGQFLGRLLPAFIIPRTGAMQLAVPVNFAAAAVIFGWIGVHSTTGFIVWSVLYGVATGLLTGSNPTAAAHPTLTTIDVYGTRWGIATMIAALGTLVGTPIAGALADPATNSFLSAQAFAGAMMIVGALLYVWPLIAALKHDRAKVGVRDD</sequence>
<evidence type="ECO:0000313" key="8">
    <source>
        <dbReference type="Proteomes" id="UP000230605"/>
    </source>
</evidence>
<feature type="transmembrane region" description="Helical" evidence="4">
    <location>
        <begin position="271"/>
        <end position="289"/>
    </location>
</feature>
<dbReference type="InterPro" id="IPR050327">
    <property type="entry name" value="Proton-linked_MCT"/>
</dbReference>
<evidence type="ECO:0000313" key="9">
    <source>
        <dbReference type="Proteomes" id="UP001302367"/>
    </source>
</evidence>
<dbReference type="OrthoDB" id="6509908at2759"/>
<feature type="region of interest" description="Disordered" evidence="3">
    <location>
        <begin position="1"/>
        <end position="25"/>
    </location>
</feature>
<dbReference type="Pfam" id="PF07690">
    <property type="entry name" value="MFS_1"/>
    <property type="match status" value="1"/>
</dbReference>
<feature type="transmembrane region" description="Helical" evidence="4">
    <location>
        <begin position="73"/>
        <end position="92"/>
    </location>
</feature>
<keyword evidence="9" id="KW-1185">Reference proteome</keyword>
<evidence type="ECO:0000256" key="4">
    <source>
        <dbReference type="SAM" id="Phobius"/>
    </source>
</evidence>
<accession>A0A2G5HZV6</accession>
<dbReference type="GO" id="GO:0022857">
    <property type="term" value="F:transmembrane transporter activity"/>
    <property type="evidence" value="ECO:0007669"/>
    <property type="project" value="InterPro"/>
</dbReference>
<dbReference type="PANTHER" id="PTHR11360">
    <property type="entry name" value="MONOCARBOXYLATE TRANSPORTER"/>
    <property type="match status" value="1"/>
</dbReference>
<dbReference type="PROSITE" id="PS50850">
    <property type="entry name" value="MFS"/>
    <property type="match status" value="1"/>
</dbReference>
<dbReference type="GO" id="GO:0016020">
    <property type="term" value="C:membrane"/>
    <property type="evidence" value="ECO:0007669"/>
    <property type="project" value="UniProtKB-SubCell"/>
</dbReference>
<feature type="transmembrane region" description="Helical" evidence="4">
    <location>
        <begin position="30"/>
        <end position="53"/>
    </location>
</feature>
<organism evidence="6 8">
    <name type="scientific">Cercospora beticola</name>
    <name type="common">Sugarbeet leaf spot fungus</name>
    <dbReference type="NCBI Taxonomy" id="122368"/>
    <lineage>
        <taxon>Eukaryota</taxon>
        <taxon>Fungi</taxon>
        <taxon>Dikarya</taxon>
        <taxon>Ascomycota</taxon>
        <taxon>Pezizomycotina</taxon>
        <taxon>Dothideomycetes</taxon>
        <taxon>Dothideomycetidae</taxon>
        <taxon>Mycosphaerellales</taxon>
        <taxon>Mycosphaerellaceae</taxon>
        <taxon>Cercospora</taxon>
    </lineage>
</organism>
<feature type="transmembrane region" description="Helical" evidence="4">
    <location>
        <begin position="325"/>
        <end position="341"/>
    </location>
</feature>
<gene>
    <name evidence="6" type="ORF">CB0940_05332</name>
    <name evidence="7" type="ORF">RHO25_002480</name>
</gene>
<comment type="similarity">
    <text evidence="2">Belongs to the major facilitator superfamily. Monocarboxylate porter (TC 2.A.1.13) family.</text>
</comment>
<feature type="transmembrane region" description="Helical" evidence="4">
    <location>
        <begin position="161"/>
        <end position="179"/>
    </location>
</feature>
<dbReference type="SUPFAM" id="SSF103473">
    <property type="entry name" value="MFS general substrate transporter"/>
    <property type="match status" value="1"/>
</dbReference>
<evidence type="ECO:0000256" key="2">
    <source>
        <dbReference type="ARBA" id="ARBA00006727"/>
    </source>
</evidence>
<feature type="transmembrane region" description="Helical" evidence="4">
    <location>
        <begin position="191"/>
        <end position="212"/>
    </location>
</feature>
<keyword evidence="4" id="KW-0812">Transmembrane</keyword>
<feature type="transmembrane region" description="Helical" evidence="4">
    <location>
        <begin position="233"/>
        <end position="251"/>
    </location>
</feature>
<keyword evidence="4" id="KW-0472">Membrane</keyword>
<dbReference type="InterPro" id="IPR036259">
    <property type="entry name" value="MFS_trans_sf"/>
</dbReference>
<evidence type="ECO:0000256" key="3">
    <source>
        <dbReference type="SAM" id="MobiDB-lite"/>
    </source>
</evidence>
<dbReference type="EMBL" id="LKMD01000102">
    <property type="protein sequence ID" value="PIA98074.1"/>
    <property type="molecule type" value="Genomic_DNA"/>
</dbReference>
<keyword evidence="4" id="KW-1133">Transmembrane helix</keyword>
<feature type="transmembrane region" description="Helical" evidence="4">
    <location>
        <begin position="396"/>
        <end position="417"/>
    </location>
</feature>
<proteinExistence type="inferred from homology"/>